<gene>
    <name evidence="3" type="ORF">GUITHDRAFT_142938</name>
</gene>
<dbReference type="PANTHER" id="PTHR13239:SF4">
    <property type="entry name" value="AT25231P"/>
    <property type="match status" value="1"/>
</dbReference>
<dbReference type="RefSeq" id="XP_005827195.1">
    <property type="nucleotide sequence ID" value="XM_005827138.1"/>
</dbReference>
<organism evidence="3">
    <name type="scientific">Guillardia theta (strain CCMP2712)</name>
    <name type="common">Cryptophyte</name>
    <dbReference type="NCBI Taxonomy" id="905079"/>
    <lineage>
        <taxon>Eukaryota</taxon>
        <taxon>Cryptophyceae</taxon>
        <taxon>Pyrenomonadales</taxon>
        <taxon>Geminigeraceae</taxon>
        <taxon>Guillardia</taxon>
    </lineage>
</organism>
<dbReference type="HOGENOM" id="CLU_329422_0_0_1"/>
<dbReference type="AlphaFoldDB" id="L1IWK0"/>
<name>L1IWK0_GUITC</name>
<dbReference type="SMART" id="SM01293">
    <property type="entry name" value="DUF3402"/>
    <property type="match status" value="1"/>
</dbReference>
<dbReference type="EMBL" id="JH993033">
    <property type="protein sequence ID" value="EKX40215.1"/>
    <property type="molecule type" value="Genomic_DNA"/>
</dbReference>
<dbReference type="GeneID" id="17297024"/>
<feature type="region of interest" description="Disordered" evidence="1">
    <location>
        <begin position="483"/>
        <end position="511"/>
    </location>
</feature>
<reference evidence="3 5" key="1">
    <citation type="journal article" date="2012" name="Nature">
        <title>Algal genomes reveal evolutionary mosaicism and the fate of nucleomorphs.</title>
        <authorList>
            <consortium name="DOE Joint Genome Institute"/>
            <person name="Curtis B.A."/>
            <person name="Tanifuji G."/>
            <person name="Burki F."/>
            <person name="Gruber A."/>
            <person name="Irimia M."/>
            <person name="Maruyama S."/>
            <person name="Arias M.C."/>
            <person name="Ball S.G."/>
            <person name="Gile G.H."/>
            <person name="Hirakawa Y."/>
            <person name="Hopkins J.F."/>
            <person name="Kuo A."/>
            <person name="Rensing S.A."/>
            <person name="Schmutz J."/>
            <person name="Symeonidi A."/>
            <person name="Elias M."/>
            <person name="Eveleigh R.J."/>
            <person name="Herman E.K."/>
            <person name="Klute M.J."/>
            <person name="Nakayama T."/>
            <person name="Obornik M."/>
            <person name="Reyes-Prieto A."/>
            <person name="Armbrust E.V."/>
            <person name="Aves S.J."/>
            <person name="Beiko R.G."/>
            <person name="Coutinho P."/>
            <person name="Dacks J.B."/>
            <person name="Durnford D.G."/>
            <person name="Fast N.M."/>
            <person name="Green B.R."/>
            <person name="Grisdale C.J."/>
            <person name="Hempel F."/>
            <person name="Henrissat B."/>
            <person name="Hoppner M.P."/>
            <person name="Ishida K."/>
            <person name="Kim E."/>
            <person name="Koreny L."/>
            <person name="Kroth P.G."/>
            <person name="Liu Y."/>
            <person name="Malik S.B."/>
            <person name="Maier U.G."/>
            <person name="McRose D."/>
            <person name="Mock T."/>
            <person name="Neilson J.A."/>
            <person name="Onodera N.T."/>
            <person name="Poole A.M."/>
            <person name="Pritham E.J."/>
            <person name="Richards T.A."/>
            <person name="Rocap G."/>
            <person name="Roy S.W."/>
            <person name="Sarai C."/>
            <person name="Schaack S."/>
            <person name="Shirato S."/>
            <person name="Slamovits C.H."/>
            <person name="Spencer D.F."/>
            <person name="Suzuki S."/>
            <person name="Worden A.Z."/>
            <person name="Zauner S."/>
            <person name="Barry K."/>
            <person name="Bell C."/>
            <person name="Bharti A.K."/>
            <person name="Crow J.A."/>
            <person name="Grimwood J."/>
            <person name="Kramer R."/>
            <person name="Lindquist E."/>
            <person name="Lucas S."/>
            <person name="Salamov A."/>
            <person name="McFadden G.I."/>
            <person name="Lane C.E."/>
            <person name="Keeling P.J."/>
            <person name="Gray M.W."/>
            <person name="Grigoriev I.V."/>
            <person name="Archibald J.M."/>
        </authorList>
    </citation>
    <scope>NUCLEOTIDE SEQUENCE</scope>
    <source>
        <strain evidence="3 5">CCMP2712</strain>
    </source>
</reference>
<dbReference type="PaxDb" id="55529-EKX40215"/>
<dbReference type="Pfam" id="PF11882">
    <property type="entry name" value="DUF3402"/>
    <property type="match status" value="1"/>
</dbReference>
<protein>
    <recommendedName>
        <fullName evidence="2">Far11/STRP C-terminal domain-containing protein</fullName>
    </recommendedName>
</protein>
<evidence type="ECO:0000313" key="4">
    <source>
        <dbReference type="EnsemblProtists" id="EKX40215"/>
    </source>
</evidence>
<reference evidence="4" key="3">
    <citation type="submission" date="2015-06" db="UniProtKB">
        <authorList>
            <consortium name="EnsemblProtists"/>
        </authorList>
    </citation>
    <scope>IDENTIFICATION</scope>
</reference>
<dbReference type="STRING" id="905079.L1IWK0"/>
<dbReference type="KEGG" id="gtt:GUITHDRAFT_142938"/>
<sequence length="872" mass="97401">MMRTLDIVLDEVDGGILDVSSSSDASCTPSPCHISIPRTPRLASSPSTPITPEHPLKRHLVEVLVHGFLRKPSSPSFQTAVAWFPAEAYELVKDSEDSSAFLRVRILDAYDSFFEWVPLSSVRIPADSSASPLKYGEDIEVGDKMCGRKVWFCARLNELQGTRGLRSLSSHQVVFWGNEHANNDAVTFQDVRKRSTQDPVNEVECLKLLRLNDSIQSNPSPISQPRFLGDGEQVPAKPETEMKSIFFHSDTSSATLDHVKKVKPLLEEVSELFCEREALFLHNFVLDGSEQGWKACFEKLSGKQVRHADLKSVRHFFSSCIEDLEQTDILKQSNAVKLLLVASLGLTALSTKMVVFLQTSLISRDIIVIVTSALTRCLCKLSEADDNLTSESECVEWRKLSSLLSNLLFVALSVLKNWVTKIHSEKRFPVPYKKILCIMEILLFLVTFSTNKLSDAKLSEMQTKYPDVIPKCISSAAISLHDKANTDPSREPPIANGRWNKAESKDLPYGRSHPDLSSKEARFYSSVLPSLPNLVVVLLKFLLASSVNTKEIEEDNVEISSPPVHDMASDVSFDSADLWDEIFSAMETDPQDLDPLVLTYEQILQNSGETMISLFNAEWTRYRRIVGKSTATCLRKIMRLFDRYLCLLLNDSNFLLLSLKMLNQVLCPSLAPISLHDVRSSGDGAAGLLDGRSRSLRRRVGGGDVRLAICMKTAFSSEEIDMAGVNDLLAGSFSLRGKETRPSVCVRNIANISCLLHVLHQTIAGSRSRIRTLVSFKAPLVLRKVLDIGNEQVELVVLRLYKEIACMLGRKWKSSNCRILSMIYKRIPPDLNGDYLAPDMVSQQDVEQEDDMNRKAVGRFNAFVMNAAHPEG</sequence>
<dbReference type="Proteomes" id="UP000011087">
    <property type="component" value="Unassembled WGS sequence"/>
</dbReference>
<evidence type="ECO:0000259" key="2">
    <source>
        <dbReference type="SMART" id="SM01293"/>
    </source>
</evidence>
<accession>L1IWK0</accession>
<evidence type="ECO:0000256" key="1">
    <source>
        <dbReference type="SAM" id="MobiDB-lite"/>
    </source>
</evidence>
<proteinExistence type="predicted"/>
<evidence type="ECO:0000313" key="3">
    <source>
        <dbReference type="EMBL" id="EKX40215.1"/>
    </source>
</evidence>
<keyword evidence="5" id="KW-1185">Reference proteome</keyword>
<feature type="compositionally biased region" description="Basic and acidic residues" evidence="1">
    <location>
        <begin position="500"/>
        <end position="511"/>
    </location>
</feature>
<reference evidence="5" key="2">
    <citation type="submission" date="2012-11" db="EMBL/GenBank/DDBJ databases">
        <authorList>
            <person name="Kuo A."/>
            <person name="Curtis B.A."/>
            <person name="Tanifuji G."/>
            <person name="Burki F."/>
            <person name="Gruber A."/>
            <person name="Irimia M."/>
            <person name="Maruyama S."/>
            <person name="Arias M.C."/>
            <person name="Ball S.G."/>
            <person name="Gile G.H."/>
            <person name="Hirakawa Y."/>
            <person name="Hopkins J.F."/>
            <person name="Rensing S.A."/>
            <person name="Schmutz J."/>
            <person name="Symeonidi A."/>
            <person name="Elias M."/>
            <person name="Eveleigh R.J."/>
            <person name="Herman E.K."/>
            <person name="Klute M.J."/>
            <person name="Nakayama T."/>
            <person name="Obornik M."/>
            <person name="Reyes-Prieto A."/>
            <person name="Armbrust E.V."/>
            <person name="Aves S.J."/>
            <person name="Beiko R.G."/>
            <person name="Coutinho P."/>
            <person name="Dacks J.B."/>
            <person name="Durnford D.G."/>
            <person name="Fast N.M."/>
            <person name="Green B.R."/>
            <person name="Grisdale C."/>
            <person name="Hempe F."/>
            <person name="Henrissat B."/>
            <person name="Hoppner M.P."/>
            <person name="Ishida K.-I."/>
            <person name="Kim E."/>
            <person name="Koreny L."/>
            <person name="Kroth P.G."/>
            <person name="Liu Y."/>
            <person name="Malik S.-B."/>
            <person name="Maier U.G."/>
            <person name="McRose D."/>
            <person name="Mock T."/>
            <person name="Neilson J.A."/>
            <person name="Onodera N.T."/>
            <person name="Poole A.M."/>
            <person name="Pritham E.J."/>
            <person name="Richards T.A."/>
            <person name="Rocap G."/>
            <person name="Roy S.W."/>
            <person name="Sarai C."/>
            <person name="Schaack S."/>
            <person name="Shirato S."/>
            <person name="Slamovits C.H."/>
            <person name="Spencer D.F."/>
            <person name="Suzuki S."/>
            <person name="Worden A.Z."/>
            <person name="Zauner S."/>
            <person name="Barry K."/>
            <person name="Bell C."/>
            <person name="Bharti A.K."/>
            <person name="Crow J.A."/>
            <person name="Grimwood J."/>
            <person name="Kramer R."/>
            <person name="Lindquist E."/>
            <person name="Lucas S."/>
            <person name="Salamov A."/>
            <person name="McFadden G.I."/>
            <person name="Lane C.E."/>
            <person name="Keeling P.J."/>
            <person name="Gray M.W."/>
            <person name="Grigoriev I.V."/>
            <person name="Archibald J.M."/>
        </authorList>
    </citation>
    <scope>NUCLEOTIDE SEQUENCE</scope>
    <source>
        <strain evidence="5">CCMP2712</strain>
    </source>
</reference>
<dbReference type="GO" id="GO:0007010">
    <property type="term" value="P:cytoskeleton organization"/>
    <property type="evidence" value="ECO:0007669"/>
    <property type="project" value="TreeGrafter"/>
</dbReference>
<feature type="domain" description="Far11/STRP C-terminal" evidence="2">
    <location>
        <begin position="447"/>
        <end position="867"/>
    </location>
</feature>
<evidence type="ECO:0000313" key="5">
    <source>
        <dbReference type="Proteomes" id="UP000011087"/>
    </source>
</evidence>
<dbReference type="PANTHER" id="PTHR13239">
    <property type="entry name" value="PROTEIN REQUIRED FOR HYPHAL ANASTOMOSIS HAM-2"/>
    <property type="match status" value="1"/>
</dbReference>
<dbReference type="InterPro" id="IPR021819">
    <property type="entry name" value="Far11/STRP_C"/>
</dbReference>
<dbReference type="InterPro" id="IPR040185">
    <property type="entry name" value="Far11/STRP"/>
</dbReference>
<dbReference type="eggNOG" id="KOG3680">
    <property type="taxonomic scope" value="Eukaryota"/>
</dbReference>
<dbReference type="GO" id="GO:0005829">
    <property type="term" value="C:cytosol"/>
    <property type="evidence" value="ECO:0007669"/>
    <property type="project" value="TreeGrafter"/>
</dbReference>
<dbReference type="OrthoDB" id="18234at2759"/>
<dbReference type="EnsemblProtists" id="EKX40215">
    <property type="protein sequence ID" value="EKX40215"/>
    <property type="gene ID" value="GUITHDRAFT_142938"/>
</dbReference>